<organism evidence="2 3">
    <name type="scientific">Pleurodeles waltl</name>
    <name type="common">Iberian ribbed newt</name>
    <dbReference type="NCBI Taxonomy" id="8319"/>
    <lineage>
        <taxon>Eukaryota</taxon>
        <taxon>Metazoa</taxon>
        <taxon>Chordata</taxon>
        <taxon>Craniata</taxon>
        <taxon>Vertebrata</taxon>
        <taxon>Euteleostomi</taxon>
        <taxon>Amphibia</taxon>
        <taxon>Batrachia</taxon>
        <taxon>Caudata</taxon>
        <taxon>Salamandroidea</taxon>
        <taxon>Salamandridae</taxon>
        <taxon>Pleurodelinae</taxon>
        <taxon>Pleurodeles</taxon>
    </lineage>
</organism>
<dbReference type="EMBL" id="JANPWB010000004">
    <property type="protein sequence ID" value="KAJ1192486.1"/>
    <property type="molecule type" value="Genomic_DNA"/>
</dbReference>
<feature type="compositionally biased region" description="Basic and acidic residues" evidence="1">
    <location>
        <begin position="73"/>
        <end position="99"/>
    </location>
</feature>
<feature type="region of interest" description="Disordered" evidence="1">
    <location>
        <begin position="69"/>
        <end position="130"/>
    </location>
</feature>
<accession>A0AAV7UVC6</accession>
<protein>
    <submittedName>
        <fullName evidence="2">Uncharacterized protein</fullName>
    </submittedName>
</protein>
<evidence type="ECO:0000256" key="1">
    <source>
        <dbReference type="SAM" id="MobiDB-lite"/>
    </source>
</evidence>
<reference evidence="2" key="1">
    <citation type="journal article" date="2022" name="bioRxiv">
        <title>Sequencing and chromosome-scale assembly of the giantPleurodeles waltlgenome.</title>
        <authorList>
            <person name="Brown T."/>
            <person name="Elewa A."/>
            <person name="Iarovenko S."/>
            <person name="Subramanian E."/>
            <person name="Araus A.J."/>
            <person name="Petzold A."/>
            <person name="Susuki M."/>
            <person name="Suzuki K.-i.T."/>
            <person name="Hayashi T."/>
            <person name="Toyoda A."/>
            <person name="Oliveira C."/>
            <person name="Osipova E."/>
            <person name="Leigh N.D."/>
            <person name="Simon A."/>
            <person name="Yun M.H."/>
        </authorList>
    </citation>
    <scope>NUCLEOTIDE SEQUENCE</scope>
    <source>
        <strain evidence="2">20211129_DDA</strain>
        <tissue evidence="2">Liver</tissue>
    </source>
</reference>
<keyword evidence="3" id="KW-1185">Reference proteome</keyword>
<feature type="compositionally biased region" description="Basic and acidic residues" evidence="1">
    <location>
        <begin position="106"/>
        <end position="130"/>
    </location>
</feature>
<sequence length="130" mass="14924">MQWQCSWQSEGTPRAQDGCISIMDRGGTDRRQQSSSAENWDLAGRQEAVRIRIMPGHRASASLMETAANVGGREAREEKGKRWWVEKVGEKGKSEEERRGRKSRKRDAGGNERRSRNRVNRRDRIGGKER</sequence>
<proteinExistence type="predicted"/>
<feature type="region of interest" description="Disordered" evidence="1">
    <location>
        <begin position="1"/>
        <end position="45"/>
    </location>
</feature>
<evidence type="ECO:0000313" key="3">
    <source>
        <dbReference type="Proteomes" id="UP001066276"/>
    </source>
</evidence>
<comment type="caution">
    <text evidence="2">The sequence shown here is derived from an EMBL/GenBank/DDBJ whole genome shotgun (WGS) entry which is preliminary data.</text>
</comment>
<dbReference type="Proteomes" id="UP001066276">
    <property type="component" value="Chromosome 2_2"/>
</dbReference>
<dbReference type="AlphaFoldDB" id="A0AAV7UVC6"/>
<name>A0AAV7UVC6_PLEWA</name>
<evidence type="ECO:0000313" key="2">
    <source>
        <dbReference type="EMBL" id="KAJ1192486.1"/>
    </source>
</evidence>
<feature type="compositionally biased region" description="Polar residues" evidence="1">
    <location>
        <begin position="1"/>
        <end position="11"/>
    </location>
</feature>
<gene>
    <name evidence="2" type="ORF">NDU88_001793</name>
</gene>